<dbReference type="EMBL" id="CAKOAT010348487">
    <property type="protein sequence ID" value="CAH8362973.1"/>
    <property type="molecule type" value="Genomic_DNA"/>
</dbReference>
<dbReference type="AlphaFoldDB" id="A0ABC8KYD0"/>
<sequence>MEALKTASFSPMSVFLEKRAATRKPFSFRTSLFPPKPISQEIFLKSFNGRLALLTSVLSNATASAISLSYERKLCNNQAAADLRQMGSPNIKGLGKNTVSAVYNGEDKPGCLKKLSLKFKDPENTTP</sequence>
<dbReference type="InterPro" id="IPR044240">
    <property type="entry name" value="STR4-like"/>
</dbReference>
<organism evidence="1 2">
    <name type="scientific">Eruca vesicaria subsp. sativa</name>
    <name type="common">Garden rocket</name>
    <name type="synonym">Eruca sativa</name>
    <dbReference type="NCBI Taxonomy" id="29727"/>
    <lineage>
        <taxon>Eukaryota</taxon>
        <taxon>Viridiplantae</taxon>
        <taxon>Streptophyta</taxon>
        <taxon>Embryophyta</taxon>
        <taxon>Tracheophyta</taxon>
        <taxon>Spermatophyta</taxon>
        <taxon>Magnoliopsida</taxon>
        <taxon>eudicotyledons</taxon>
        <taxon>Gunneridae</taxon>
        <taxon>Pentapetalae</taxon>
        <taxon>rosids</taxon>
        <taxon>malvids</taxon>
        <taxon>Brassicales</taxon>
        <taxon>Brassicaceae</taxon>
        <taxon>Brassiceae</taxon>
        <taxon>Eruca</taxon>
    </lineage>
</organism>
<evidence type="ECO:0000313" key="2">
    <source>
        <dbReference type="Proteomes" id="UP001642260"/>
    </source>
</evidence>
<gene>
    <name evidence="1" type="ORF">ERUC_LOCUS28729</name>
</gene>
<accession>A0ABC8KYD0</accession>
<reference evidence="1 2" key="1">
    <citation type="submission" date="2022-03" db="EMBL/GenBank/DDBJ databases">
        <authorList>
            <person name="Macdonald S."/>
            <person name="Ahmed S."/>
            <person name="Newling K."/>
        </authorList>
    </citation>
    <scope>NUCLEOTIDE SEQUENCE [LARGE SCALE GENOMIC DNA]</scope>
</reference>
<name>A0ABC8KYD0_ERUVS</name>
<dbReference type="PANTHER" id="PTHR47377:SF1">
    <property type="entry name" value="RHODANESE-LIKE DOMAIN-CONTAINING PROTEIN 4, CHLOROPLASTIC"/>
    <property type="match status" value="1"/>
</dbReference>
<dbReference type="PANTHER" id="PTHR47377">
    <property type="entry name" value="RHODANESE-LIKE DOMAIN-CONTAINING PROTEIN 4, CHLOROPLASTIC"/>
    <property type="match status" value="1"/>
</dbReference>
<comment type="caution">
    <text evidence="1">The sequence shown here is derived from an EMBL/GenBank/DDBJ whole genome shotgun (WGS) entry which is preliminary data.</text>
</comment>
<evidence type="ECO:0000313" key="1">
    <source>
        <dbReference type="EMBL" id="CAH8362973.1"/>
    </source>
</evidence>
<proteinExistence type="predicted"/>
<dbReference type="Proteomes" id="UP001642260">
    <property type="component" value="Unassembled WGS sequence"/>
</dbReference>
<keyword evidence="2" id="KW-1185">Reference proteome</keyword>
<protein>
    <submittedName>
        <fullName evidence="1">Uncharacterized protein</fullName>
    </submittedName>
</protein>